<accession>A0A562IJM7</accession>
<proteinExistence type="inferred from homology"/>
<dbReference type="CDD" id="cd06261">
    <property type="entry name" value="TM_PBP2"/>
    <property type="match status" value="1"/>
</dbReference>
<dbReference type="InterPro" id="IPR000515">
    <property type="entry name" value="MetI-like"/>
</dbReference>
<evidence type="ECO:0000256" key="6">
    <source>
        <dbReference type="ARBA" id="ARBA00023136"/>
    </source>
</evidence>
<keyword evidence="4 7" id="KW-0812">Transmembrane</keyword>
<evidence type="ECO:0000313" key="10">
    <source>
        <dbReference type="Proteomes" id="UP000319825"/>
    </source>
</evidence>
<evidence type="ECO:0000256" key="5">
    <source>
        <dbReference type="ARBA" id="ARBA00022989"/>
    </source>
</evidence>
<name>A0A562IJM7_MICOL</name>
<sequence length="286" mass="30405">MTTVGRPPSLARVSGRGTFATLIRTPTVVIGGCVVLLWVVVAIAWPMLVLVSPDRTDPLSVLAPPSGQHWLGTDHLGRDVFSRVLAGSTSVLVMAPLATLVGLVLGTIIGVTAGYFRGWWDMVVMRVLESVLIVPVILIAMTVLALFGSSRLNVILTVGILFTPHIARTVRSAVLVERHHEYVAASWLQGSSSVYTMCGEILRNVTGPIIVEATVRLGYAIFVAAGLAFLSLGVQEPSPDWGLTISLGRPYVQSAPWMVLAPAAALTTLVIAVNLLADGVKEVLEQ</sequence>
<keyword evidence="2 7" id="KW-0813">Transport</keyword>
<dbReference type="GO" id="GO:0005886">
    <property type="term" value="C:plasma membrane"/>
    <property type="evidence" value="ECO:0007669"/>
    <property type="project" value="UniProtKB-SubCell"/>
</dbReference>
<dbReference type="InterPro" id="IPR050366">
    <property type="entry name" value="BP-dependent_transpt_permease"/>
</dbReference>
<feature type="transmembrane region" description="Helical" evidence="7">
    <location>
        <begin position="217"/>
        <end position="235"/>
    </location>
</feature>
<dbReference type="SUPFAM" id="SSF161098">
    <property type="entry name" value="MetI-like"/>
    <property type="match status" value="1"/>
</dbReference>
<feature type="transmembrane region" description="Helical" evidence="7">
    <location>
        <begin position="255"/>
        <end position="277"/>
    </location>
</feature>
<keyword evidence="6 7" id="KW-0472">Membrane</keyword>
<evidence type="ECO:0000256" key="4">
    <source>
        <dbReference type="ARBA" id="ARBA00022692"/>
    </source>
</evidence>
<dbReference type="PANTHER" id="PTHR43386:SF25">
    <property type="entry name" value="PEPTIDE ABC TRANSPORTER PERMEASE PROTEIN"/>
    <property type="match status" value="1"/>
</dbReference>
<evidence type="ECO:0000259" key="8">
    <source>
        <dbReference type="PROSITE" id="PS50928"/>
    </source>
</evidence>
<evidence type="ECO:0000256" key="1">
    <source>
        <dbReference type="ARBA" id="ARBA00004651"/>
    </source>
</evidence>
<feature type="transmembrane region" description="Helical" evidence="7">
    <location>
        <begin position="21"/>
        <end position="45"/>
    </location>
</feature>
<feature type="transmembrane region" description="Helical" evidence="7">
    <location>
        <begin position="153"/>
        <end position="170"/>
    </location>
</feature>
<organism evidence="9 10">
    <name type="scientific">Micromonospora olivasterospora</name>
    <dbReference type="NCBI Taxonomy" id="1880"/>
    <lineage>
        <taxon>Bacteria</taxon>
        <taxon>Bacillati</taxon>
        <taxon>Actinomycetota</taxon>
        <taxon>Actinomycetes</taxon>
        <taxon>Micromonosporales</taxon>
        <taxon>Micromonosporaceae</taxon>
        <taxon>Micromonospora</taxon>
    </lineage>
</organism>
<feature type="domain" description="ABC transmembrane type-1" evidence="8">
    <location>
        <begin position="88"/>
        <end position="277"/>
    </location>
</feature>
<keyword evidence="5 7" id="KW-1133">Transmembrane helix</keyword>
<dbReference type="PANTHER" id="PTHR43386">
    <property type="entry name" value="OLIGOPEPTIDE TRANSPORT SYSTEM PERMEASE PROTEIN APPC"/>
    <property type="match status" value="1"/>
</dbReference>
<comment type="similarity">
    <text evidence="7">Belongs to the binding-protein-dependent transport system permease family.</text>
</comment>
<feature type="transmembrane region" description="Helical" evidence="7">
    <location>
        <begin position="91"/>
        <end position="115"/>
    </location>
</feature>
<dbReference type="Gene3D" id="1.10.3720.10">
    <property type="entry name" value="MetI-like"/>
    <property type="match status" value="1"/>
</dbReference>
<gene>
    <name evidence="9" type="ORF">JD77_06113</name>
</gene>
<comment type="caution">
    <text evidence="9">The sequence shown here is derived from an EMBL/GenBank/DDBJ whole genome shotgun (WGS) entry which is preliminary data.</text>
</comment>
<dbReference type="Proteomes" id="UP000319825">
    <property type="component" value="Unassembled WGS sequence"/>
</dbReference>
<reference evidence="9 10" key="1">
    <citation type="submission" date="2019-07" db="EMBL/GenBank/DDBJ databases">
        <title>R&amp;d 2014.</title>
        <authorList>
            <person name="Klenk H.-P."/>
        </authorList>
    </citation>
    <scope>NUCLEOTIDE SEQUENCE [LARGE SCALE GENOMIC DNA]</scope>
    <source>
        <strain evidence="9 10">DSM 43868</strain>
    </source>
</reference>
<comment type="subcellular location">
    <subcellularLocation>
        <location evidence="1 7">Cell membrane</location>
        <topology evidence="1 7">Multi-pass membrane protein</topology>
    </subcellularLocation>
</comment>
<keyword evidence="3" id="KW-1003">Cell membrane</keyword>
<keyword evidence="10" id="KW-1185">Reference proteome</keyword>
<dbReference type="PROSITE" id="PS50928">
    <property type="entry name" value="ABC_TM1"/>
    <property type="match status" value="1"/>
</dbReference>
<evidence type="ECO:0000313" key="9">
    <source>
        <dbReference type="EMBL" id="TWH71088.1"/>
    </source>
</evidence>
<evidence type="ECO:0000256" key="2">
    <source>
        <dbReference type="ARBA" id="ARBA00022448"/>
    </source>
</evidence>
<dbReference type="EMBL" id="VLKE01000001">
    <property type="protein sequence ID" value="TWH71088.1"/>
    <property type="molecule type" value="Genomic_DNA"/>
</dbReference>
<dbReference type="GO" id="GO:0055085">
    <property type="term" value="P:transmembrane transport"/>
    <property type="evidence" value="ECO:0007669"/>
    <property type="project" value="InterPro"/>
</dbReference>
<protein>
    <submittedName>
        <fullName evidence="9">Peptide/nickel transport system permease protein</fullName>
    </submittedName>
</protein>
<evidence type="ECO:0000256" key="3">
    <source>
        <dbReference type="ARBA" id="ARBA00022475"/>
    </source>
</evidence>
<feature type="transmembrane region" description="Helical" evidence="7">
    <location>
        <begin position="127"/>
        <end position="147"/>
    </location>
</feature>
<dbReference type="Pfam" id="PF00528">
    <property type="entry name" value="BPD_transp_1"/>
    <property type="match status" value="1"/>
</dbReference>
<dbReference type="InterPro" id="IPR035906">
    <property type="entry name" value="MetI-like_sf"/>
</dbReference>
<dbReference type="AlphaFoldDB" id="A0A562IJM7"/>
<evidence type="ECO:0000256" key="7">
    <source>
        <dbReference type="RuleBase" id="RU363032"/>
    </source>
</evidence>